<evidence type="ECO:0000256" key="1">
    <source>
        <dbReference type="SAM" id="MobiDB-lite"/>
    </source>
</evidence>
<dbReference type="InterPro" id="IPR051710">
    <property type="entry name" value="Phosphatase_SH3-domain"/>
</dbReference>
<dbReference type="OrthoDB" id="414418at2759"/>
<name>A0A9P0QQL6_9ASCO</name>
<dbReference type="CDD" id="cd07067">
    <property type="entry name" value="HP_PGM_like"/>
    <property type="match status" value="1"/>
</dbReference>
<evidence type="ECO:0000313" key="3">
    <source>
        <dbReference type="Proteomes" id="UP000837801"/>
    </source>
</evidence>
<gene>
    <name evidence="2" type="ORF">CLIB1423_12S01024</name>
</gene>
<reference evidence="2" key="1">
    <citation type="submission" date="2022-03" db="EMBL/GenBank/DDBJ databases">
        <authorList>
            <person name="Legras J.-L."/>
            <person name="Devillers H."/>
            <person name="Grondin C."/>
        </authorList>
    </citation>
    <scope>NUCLEOTIDE SEQUENCE</scope>
    <source>
        <strain evidence="2">CLIB 1423</strain>
    </source>
</reference>
<dbReference type="InterPro" id="IPR014623">
    <property type="entry name" value="Tfc7/tau55"/>
</dbReference>
<dbReference type="GO" id="GO:0016791">
    <property type="term" value="F:phosphatase activity"/>
    <property type="evidence" value="ECO:0007669"/>
    <property type="project" value="UniProtKB-ARBA"/>
</dbReference>
<dbReference type="PANTHER" id="PTHR16469:SF51">
    <property type="entry name" value="TRANSCRIPTION FACTOR TAU 55 KDA SUBUNIT"/>
    <property type="match status" value="1"/>
</dbReference>
<keyword evidence="3" id="KW-1185">Reference proteome</keyword>
<dbReference type="InterPro" id="IPR029033">
    <property type="entry name" value="His_PPase_superfam"/>
</dbReference>
<dbReference type="PIRSF" id="PIRSF036802">
    <property type="entry name" value="Tau55_TFC7"/>
    <property type="match status" value="1"/>
</dbReference>
<sequence length="481" mass="53417">MVLKTIYIARHGYRANWLPPPHPPNPTGVDSDPPLAEHGVDQAKQLAAYLTGLPSTEKPEFILSSPFYRCVQTAQPIAEMLSIPIVLERGVGEWYKKGRSTVPEPANYDLLTQFFSTLSTSENWERDGLGVIPNLEGESEEEIFDRASEFWQKFIPEFEKRYPQTEIVLIMTHAATKIALGMSLLGHSSVHDYLDKDKNRLRAGACSLDKYTVGDMGHDPSNKSLWELKMNGNTEFLAKGEEMHWNFQSGFEAGSDEDIKARAFAKSATGTPEPKEDVEMEEFYVTVDIPIIGESKFSQFDDPSNPKLFQTKTSNLNKQSTKLQAQSNLPKDGSTKPDVAHQLTQELASQKRSNVIKPTSEFQVAGLDYKHPLIKLSNNADINNSSSSSVDGKIYQGKWQSLVGSDMVFNDSGELIGVVREHIHCDDTNVLIAKESNIAENDDEIIEAAGKEDEASTISELGSNATSLLKKVYAIAKKQEV</sequence>
<dbReference type="PANTHER" id="PTHR16469">
    <property type="entry name" value="UBIQUITIN-ASSOCIATED AND SH3 DOMAIN-CONTAINING BA-RELATED"/>
    <property type="match status" value="1"/>
</dbReference>
<evidence type="ECO:0000313" key="2">
    <source>
        <dbReference type="EMBL" id="CAH2353701.1"/>
    </source>
</evidence>
<dbReference type="SMART" id="SM00855">
    <property type="entry name" value="PGAM"/>
    <property type="match status" value="1"/>
</dbReference>
<feature type="region of interest" description="Disordered" evidence="1">
    <location>
        <begin position="18"/>
        <end position="37"/>
    </location>
</feature>
<dbReference type="Proteomes" id="UP000837801">
    <property type="component" value="Unassembled WGS sequence"/>
</dbReference>
<dbReference type="EMBL" id="CAKXYY010000012">
    <property type="protein sequence ID" value="CAH2353701.1"/>
    <property type="molecule type" value="Genomic_DNA"/>
</dbReference>
<dbReference type="SUPFAM" id="SSF53254">
    <property type="entry name" value="Phosphoglycerate mutase-like"/>
    <property type="match status" value="1"/>
</dbReference>
<comment type="caution">
    <text evidence="2">The sequence shown here is derived from an EMBL/GenBank/DDBJ whole genome shotgun (WGS) entry which is preliminary data.</text>
</comment>
<dbReference type="FunFam" id="3.40.50.1240:FF:000034">
    <property type="entry name" value="Transcription factor TFIIIC subunit"/>
    <property type="match status" value="1"/>
</dbReference>
<dbReference type="Gene3D" id="3.40.50.1240">
    <property type="entry name" value="Phosphoglycerate mutase-like"/>
    <property type="match status" value="1"/>
</dbReference>
<organism evidence="2 3">
    <name type="scientific">[Candida] railenensis</name>
    <dbReference type="NCBI Taxonomy" id="45579"/>
    <lineage>
        <taxon>Eukaryota</taxon>
        <taxon>Fungi</taxon>
        <taxon>Dikarya</taxon>
        <taxon>Ascomycota</taxon>
        <taxon>Saccharomycotina</taxon>
        <taxon>Pichiomycetes</taxon>
        <taxon>Debaryomycetaceae</taxon>
        <taxon>Kurtzmaniella</taxon>
    </lineage>
</organism>
<accession>A0A9P0QQL6</accession>
<dbReference type="InterPro" id="IPR013078">
    <property type="entry name" value="His_Pase_superF_clade-1"/>
</dbReference>
<dbReference type="AlphaFoldDB" id="A0A9P0QQL6"/>
<dbReference type="Pfam" id="PF00300">
    <property type="entry name" value="His_Phos_1"/>
    <property type="match status" value="1"/>
</dbReference>
<protein>
    <submittedName>
        <fullName evidence="2">Transcription factor tau 55 kDa subunit</fullName>
    </submittedName>
</protein>
<proteinExistence type="predicted"/>